<reference evidence="2 4" key="2">
    <citation type="submission" date="2017-06" db="EMBL/GenBank/DDBJ databases">
        <authorList>
            <consortium name="Pathogen Informatics"/>
        </authorList>
    </citation>
    <scope>NUCLEOTIDE SEQUENCE [LARGE SCALE GENOMIC DNA]</scope>
    <source>
        <strain evidence="2 4">NCTC12947</strain>
    </source>
</reference>
<dbReference type="AlphaFoldDB" id="A0AAX2GYH4"/>
<evidence type="ECO:0000313" key="4">
    <source>
        <dbReference type="Proteomes" id="UP000215539"/>
    </source>
</evidence>
<proteinExistence type="predicted"/>
<dbReference type="EMBL" id="LT906449">
    <property type="protein sequence ID" value="SNV05662.1"/>
    <property type="molecule type" value="Genomic_DNA"/>
</dbReference>
<dbReference type="Proteomes" id="UP000065822">
    <property type="component" value="Chromosome"/>
</dbReference>
<gene>
    <name evidence="1" type="ORF">AXF12_05570</name>
    <name evidence="2" type="ORF">SAMEA44541418_00609</name>
</gene>
<evidence type="ECO:0000313" key="3">
    <source>
        <dbReference type="Proteomes" id="UP000065822"/>
    </source>
</evidence>
<keyword evidence="3" id="KW-1185">Reference proteome</keyword>
<organism evidence="2 4">
    <name type="scientific">Capnocytophaga haemolytica</name>
    <dbReference type="NCBI Taxonomy" id="45243"/>
    <lineage>
        <taxon>Bacteria</taxon>
        <taxon>Pseudomonadati</taxon>
        <taxon>Bacteroidota</taxon>
        <taxon>Flavobacteriia</taxon>
        <taxon>Flavobacteriales</taxon>
        <taxon>Flavobacteriaceae</taxon>
        <taxon>Capnocytophaga</taxon>
    </lineage>
</organism>
<dbReference type="KEGG" id="chg:AXF12_05570"/>
<reference evidence="1 3" key="1">
    <citation type="submission" date="2016-02" db="EMBL/GenBank/DDBJ databases">
        <authorList>
            <person name="Holder M.E."/>
            <person name="Ajami N.J."/>
            <person name="Petrosino J.F."/>
        </authorList>
    </citation>
    <scope>NUCLEOTIDE SEQUENCE [LARGE SCALE GENOMIC DNA]</scope>
    <source>
        <strain evidence="1 3">CCUG 32990</strain>
    </source>
</reference>
<dbReference type="Proteomes" id="UP000215539">
    <property type="component" value="Chromosome 1"/>
</dbReference>
<evidence type="ECO:0000313" key="1">
    <source>
        <dbReference type="EMBL" id="AMD85032.1"/>
    </source>
</evidence>
<accession>A0AAX2GYH4</accession>
<evidence type="ECO:0000313" key="2">
    <source>
        <dbReference type="EMBL" id="SNV05662.1"/>
    </source>
</evidence>
<sequence length="182" mass="21609">MNSKIILVFAILSCYFLPESIKAQQVKNKIYSQQPMNCRYEGDHELQSCKPMKDLFVSFKWSHPYHISFSLHKKRWIYTIDDDFSGIDTNMYMYKKANNIIFLVELLYEYSSDVLLFYKNNDKIYFLKKLPFEIPSDLEGGWHYELKDCKNALVIGLIYDATKKQVKSYNVSFSLKKELQTD</sequence>
<name>A0AAX2GYH4_9FLAO</name>
<dbReference type="EMBL" id="CP014227">
    <property type="protein sequence ID" value="AMD85032.1"/>
    <property type="molecule type" value="Genomic_DNA"/>
</dbReference>
<dbReference type="RefSeq" id="WP_066429060.1">
    <property type="nucleotide sequence ID" value="NZ_CP014227.1"/>
</dbReference>
<protein>
    <submittedName>
        <fullName evidence="2">Uncharacterized protein</fullName>
    </submittedName>
</protein>